<dbReference type="PANTHER" id="PTHR13257:SF0">
    <property type="entry name" value="NUCLEAR PORE COMPLEX PROTEIN NUP88"/>
    <property type="match status" value="1"/>
</dbReference>
<evidence type="ECO:0000256" key="7">
    <source>
        <dbReference type="ARBA" id="ARBA00023242"/>
    </source>
</evidence>
<name>A0A427B505_ENSVE</name>
<feature type="signal peptide" evidence="9">
    <location>
        <begin position="1"/>
        <end position="16"/>
    </location>
</feature>
<dbReference type="GO" id="GO:0000056">
    <property type="term" value="P:ribosomal small subunit export from nucleus"/>
    <property type="evidence" value="ECO:0007669"/>
    <property type="project" value="InterPro"/>
</dbReference>
<evidence type="ECO:0000256" key="1">
    <source>
        <dbReference type="ARBA" id="ARBA00004567"/>
    </source>
</evidence>
<evidence type="ECO:0000256" key="6">
    <source>
        <dbReference type="ARBA" id="ARBA00023132"/>
    </source>
</evidence>
<reference evidence="10 11" key="1">
    <citation type="journal article" date="2014" name="Agronomy (Basel)">
        <title>A Draft Genome Sequence for Ensete ventricosum, the Drought-Tolerant Tree Against Hunger.</title>
        <authorList>
            <person name="Harrison J."/>
            <person name="Moore K.A."/>
            <person name="Paszkiewicz K."/>
            <person name="Jones T."/>
            <person name="Grant M."/>
            <person name="Ambacheew D."/>
            <person name="Muzemil S."/>
            <person name="Studholme D.J."/>
        </authorList>
    </citation>
    <scope>NUCLEOTIDE SEQUENCE [LARGE SCALE GENOMIC DNA]</scope>
</reference>
<dbReference type="GO" id="GO:0005643">
    <property type="term" value="C:nuclear pore"/>
    <property type="evidence" value="ECO:0007669"/>
    <property type="project" value="UniProtKB-SubCell"/>
</dbReference>
<keyword evidence="8" id="KW-0175">Coiled coil</keyword>
<evidence type="ECO:0000313" key="11">
    <source>
        <dbReference type="Proteomes" id="UP000287651"/>
    </source>
</evidence>
<feature type="coiled-coil region" evidence="8">
    <location>
        <begin position="68"/>
        <end position="95"/>
    </location>
</feature>
<evidence type="ECO:0000256" key="8">
    <source>
        <dbReference type="SAM" id="Coils"/>
    </source>
</evidence>
<dbReference type="Proteomes" id="UP000287651">
    <property type="component" value="Unassembled WGS sequence"/>
</dbReference>
<keyword evidence="5" id="KW-0811">Translocation</keyword>
<proteinExistence type="predicted"/>
<evidence type="ECO:0000256" key="5">
    <source>
        <dbReference type="ARBA" id="ARBA00023010"/>
    </source>
</evidence>
<gene>
    <name evidence="10" type="ORF">B296_00017408</name>
</gene>
<evidence type="ECO:0000256" key="2">
    <source>
        <dbReference type="ARBA" id="ARBA00022448"/>
    </source>
</evidence>
<evidence type="ECO:0008006" key="12">
    <source>
        <dbReference type="Google" id="ProtNLM"/>
    </source>
</evidence>
<feature type="chain" id="PRO_5019342075" description="Endoplasmic reticulum transmembrane protein" evidence="9">
    <location>
        <begin position="17"/>
        <end position="137"/>
    </location>
</feature>
<evidence type="ECO:0000313" key="10">
    <source>
        <dbReference type="EMBL" id="RRT83526.1"/>
    </source>
</evidence>
<dbReference type="PANTHER" id="PTHR13257">
    <property type="entry name" value="NUCLEOPORIN NUP84-RELATED"/>
    <property type="match status" value="1"/>
</dbReference>
<keyword evidence="7" id="KW-0539">Nucleus</keyword>
<evidence type="ECO:0000256" key="4">
    <source>
        <dbReference type="ARBA" id="ARBA00022927"/>
    </source>
</evidence>
<dbReference type="InterPro" id="IPR037700">
    <property type="entry name" value="NUP88/NUP82"/>
</dbReference>
<comment type="subcellular location">
    <subcellularLocation>
        <location evidence="1">Nucleus</location>
        <location evidence="1">Nuclear pore complex</location>
    </subcellularLocation>
</comment>
<dbReference type="GO" id="GO:0006406">
    <property type="term" value="P:mRNA export from nucleus"/>
    <property type="evidence" value="ECO:0007669"/>
    <property type="project" value="TreeGrafter"/>
</dbReference>
<keyword evidence="9" id="KW-0732">Signal</keyword>
<sequence length="137" mass="15834">MLFISILISLTGLLDCIIIKSYDTSPLLRFTSNTKFVVSASSYIFGLFLAAQVYVELKEHAGYLQTFLNDQNKRLREAKQSILNIESKEADIRNRIDRSFKVYELLDQRLQNFRNLPATNKKPLSRAEHEFKAELGM</sequence>
<dbReference type="GO" id="GO:0006606">
    <property type="term" value="P:protein import into nucleus"/>
    <property type="evidence" value="ECO:0007669"/>
    <property type="project" value="TreeGrafter"/>
</dbReference>
<dbReference type="GO" id="GO:0017056">
    <property type="term" value="F:structural constituent of nuclear pore"/>
    <property type="evidence" value="ECO:0007669"/>
    <property type="project" value="InterPro"/>
</dbReference>
<dbReference type="AlphaFoldDB" id="A0A427B505"/>
<organism evidence="10 11">
    <name type="scientific">Ensete ventricosum</name>
    <name type="common">Abyssinian banana</name>
    <name type="synonym">Musa ensete</name>
    <dbReference type="NCBI Taxonomy" id="4639"/>
    <lineage>
        <taxon>Eukaryota</taxon>
        <taxon>Viridiplantae</taxon>
        <taxon>Streptophyta</taxon>
        <taxon>Embryophyta</taxon>
        <taxon>Tracheophyta</taxon>
        <taxon>Spermatophyta</taxon>
        <taxon>Magnoliopsida</taxon>
        <taxon>Liliopsida</taxon>
        <taxon>Zingiberales</taxon>
        <taxon>Musaceae</taxon>
        <taxon>Ensete</taxon>
    </lineage>
</organism>
<protein>
    <recommendedName>
        <fullName evidence="12">Endoplasmic reticulum transmembrane protein</fullName>
    </recommendedName>
</protein>
<dbReference type="EMBL" id="AMZH03000476">
    <property type="protein sequence ID" value="RRT83526.1"/>
    <property type="molecule type" value="Genomic_DNA"/>
</dbReference>
<keyword evidence="2" id="KW-0813">Transport</keyword>
<evidence type="ECO:0000256" key="3">
    <source>
        <dbReference type="ARBA" id="ARBA00022816"/>
    </source>
</evidence>
<comment type="caution">
    <text evidence="10">The sequence shown here is derived from an EMBL/GenBank/DDBJ whole genome shotgun (WGS) entry which is preliminary data.</text>
</comment>
<keyword evidence="3" id="KW-0509">mRNA transport</keyword>
<keyword evidence="4" id="KW-0653">Protein transport</keyword>
<evidence type="ECO:0000256" key="9">
    <source>
        <dbReference type="SAM" id="SignalP"/>
    </source>
</evidence>
<keyword evidence="6" id="KW-0906">Nuclear pore complex</keyword>
<accession>A0A427B505</accession>
<dbReference type="GO" id="GO:0000055">
    <property type="term" value="P:ribosomal large subunit export from nucleus"/>
    <property type="evidence" value="ECO:0007669"/>
    <property type="project" value="InterPro"/>
</dbReference>